<protein>
    <submittedName>
        <fullName evidence="1">Uncharacterized protein</fullName>
    </submittedName>
</protein>
<comment type="caution">
    <text evidence="1">The sequence shown here is derived from an EMBL/GenBank/DDBJ whole genome shotgun (WGS) entry which is preliminary data.</text>
</comment>
<reference evidence="1 2" key="1">
    <citation type="journal article" date="2021" name="Hortic Res">
        <title>High-quality reference genome and annotation aids understanding of berry development for evergreen blueberry (Vaccinium darrowii).</title>
        <authorList>
            <person name="Yu J."/>
            <person name="Hulse-Kemp A.M."/>
            <person name="Babiker E."/>
            <person name="Staton M."/>
        </authorList>
    </citation>
    <scope>NUCLEOTIDE SEQUENCE [LARGE SCALE GENOMIC DNA]</scope>
    <source>
        <strain evidence="2">cv. NJ 8807/NJ 8810</strain>
        <tissue evidence="1">Young leaf</tissue>
    </source>
</reference>
<organism evidence="1 2">
    <name type="scientific">Vaccinium darrowii</name>
    <dbReference type="NCBI Taxonomy" id="229202"/>
    <lineage>
        <taxon>Eukaryota</taxon>
        <taxon>Viridiplantae</taxon>
        <taxon>Streptophyta</taxon>
        <taxon>Embryophyta</taxon>
        <taxon>Tracheophyta</taxon>
        <taxon>Spermatophyta</taxon>
        <taxon>Magnoliopsida</taxon>
        <taxon>eudicotyledons</taxon>
        <taxon>Gunneridae</taxon>
        <taxon>Pentapetalae</taxon>
        <taxon>asterids</taxon>
        <taxon>Ericales</taxon>
        <taxon>Ericaceae</taxon>
        <taxon>Vaccinioideae</taxon>
        <taxon>Vaccinieae</taxon>
        <taxon>Vaccinium</taxon>
    </lineage>
</organism>
<gene>
    <name evidence="1" type="ORF">Vadar_004758</name>
</gene>
<evidence type="ECO:0000313" key="2">
    <source>
        <dbReference type="Proteomes" id="UP000828048"/>
    </source>
</evidence>
<dbReference type="EMBL" id="CM037157">
    <property type="protein sequence ID" value="KAH7848582.1"/>
    <property type="molecule type" value="Genomic_DNA"/>
</dbReference>
<evidence type="ECO:0000313" key="1">
    <source>
        <dbReference type="EMBL" id="KAH7848582.1"/>
    </source>
</evidence>
<proteinExistence type="predicted"/>
<name>A0ACB7Y4V2_9ERIC</name>
<dbReference type="Proteomes" id="UP000828048">
    <property type="component" value="Chromosome 7"/>
</dbReference>
<keyword evidence="2" id="KW-1185">Reference proteome</keyword>
<sequence>MGASSSTEQVSVEQREAESLAASTGALPMLHKAFDSLSDHQTNTIPLHSLQQCFSLTFENPTSEATAMPPNFEGLLSHVGSSIVDLFFVAEKGGVSWIEFLRGYVKSCGRTSASTSINTLFRVFAMAVAKAGLPEKLLFDSDDADCKMSGFLVPADVLMLLWLCYIMAWNSKDLESFGGTGNRGLPHLSHLVLSAVLWSCEVGSDLNPWYFDVLGSNVQLPAAKILMWVLKTVPSLPDCFTQCIHGSIEKSFRSEKLQPSCSSVADRFPGVECNNNLLNQGRAWAISLTLRSTLNGEVMKACFPGYGGGANDSLLYRSSLHGKGLNRFWSNVEGYNGPMLILVAASLGDVHDDNGTVRRWILGILTHQAFENRDTFYGSSGNLYAISPVFNAFPSSGKEKNFVYSHLHPTGRVYDPHPKPVGVAFGGSFGNERIFIDADFAKVTVRHHAVDKTYQPGSLFPNQGYLPVEALVLDVEVWGFAGKTAKDIQTSYKNREQLFTEQRRKVDLKTFGNWEDSPEKLMMDMLWMVHEVKYPRLPFNQADFVKI</sequence>
<accession>A0ACB7Y4V2</accession>